<organism evidence="7 8">
    <name type="scientific">Pseudomonas brassicacearum</name>
    <dbReference type="NCBI Taxonomy" id="930166"/>
    <lineage>
        <taxon>Bacteria</taxon>
        <taxon>Pseudomonadati</taxon>
        <taxon>Pseudomonadota</taxon>
        <taxon>Gammaproteobacteria</taxon>
        <taxon>Pseudomonadales</taxon>
        <taxon>Pseudomonadaceae</taxon>
        <taxon>Pseudomonas</taxon>
    </lineage>
</organism>
<dbReference type="PANTHER" id="PTHR45138:SF9">
    <property type="entry name" value="DIGUANYLATE CYCLASE DGCM-RELATED"/>
    <property type="match status" value="1"/>
</dbReference>
<dbReference type="GO" id="GO:0052621">
    <property type="term" value="F:diguanylate cyclase activity"/>
    <property type="evidence" value="ECO:0007669"/>
    <property type="project" value="UniProtKB-EC"/>
</dbReference>
<dbReference type="GO" id="GO:0005886">
    <property type="term" value="C:plasma membrane"/>
    <property type="evidence" value="ECO:0007669"/>
    <property type="project" value="UniProtKB-SubCell"/>
</dbReference>
<dbReference type="InterPro" id="IPR050469">
    <property type="entry name" value="Diguanylate_Cyclase"/>
</dbReference>
<dbReference type="InterPro" id="IPR029787">
    <property type="entry name" value="Nucleotide_cyclase"/>
</dbReference>
<dbReference type="InterPro" id="IPR000160">
    <property type="entry name" value="GGDEF_dom"/>
</dbReference>
<name>A0A423JXE8_9PSED</name>
<comment type="subcellular location">
    <subcellularLocation>
        <location evidence="2">Cell inner membrane</location>
    </subcellularLocation>
</comment>
<evidence type="ECO:0000313" key="8">
    <source>
        <dbReference type="Proteomes" id="UP000286351"/>
    </source>
</evidence>
<keyword evidence="5" id="KW-1133">Transmembrane helix</keyword>
<evidence type="ECO:0000256" key="4">
    <source>
        <dbReference type="ARBA" id="ARBA00034247"/>
    </source>
</evidence>
<dbReference type="CDD" id="cd12915">
    <property type="entry name" value="PDC2_DGC_like"/>
    <property type="match status" value="1"/>
</dbReference>
<dbReference type="EC" id="2.7.7.65" evidence="3"/>
<feature type="transmembrane region" description="Helical" evidence="5">
    <location>
        <begin position="33"/>
        <end position="53"/>
    </location>
</feature>
<dbReference type="PANTHER" id="PTHR45138">
    <property type="entry name" value="REGULATORY COMPONENTS OF SENSORY TRANSDUCTION SYSTEM"/>
    <property type="match status" value="1"/>
</dbReference>
<dbReference type="FunFam" id="3.30.70.270:FF:000001">
    <property type="entry name" value="Diguanylate cyclase domain protein"/>
    <property type="match status" value="1"/>
</dbReference>
<feature type="domain" description="GGDEF" evidence="6">
    <location>
        <begin position="390"/>
        <end position="525"/>
    </location>
</feature>
<evidence type="ECO:0000256" key="5">
    <source>
        <dbReference type="SAM" id="Phobius"/>
    </source>
</evidence>
<accession>A0A423JXE8</accession>
<dbReference type="GO" id="GO:0043709">
    <property type="term" value="P:cell adhesion involved in single-species biofilm formation"/>
    <property type="evidence" value="ECO:0007669"/>
    <property type="project" value="TreeGrafter"/>
</dbReference>
<protein>
    <recommendedName>
        <fullName evidence="3">diguanylate cyclase</fullName>
        <ecNumber evidence="3">2.7.7.65</ecNumber>
    </recommendedName>
</protein>
<dbReference type="InterPro" id="IPR029151">
    <property type="entry name" value="Sensor-like_sf"/>
</dbReference>
<gene>
    <name evidence="7" type="ORF">BK664_01875</name>
</gene>
<proteinExistence type="predicted"/>
<dbReference type="CDD" id="cd01949">
    <property type="entry name" value="GGDEF"/>
    <property type="match status" value="1"/>
</dbReference>
<dbReference type="GO" id="GO:1902201">
    <property type="term" value="P:negative regulation of bacterial-type flagellum-dependent cell motility"/>
    <property type="evidence" value="ECO:0007669"/>
    <property type="project" value="TreeGrafter"/>
</dbReference>
<evidence type="ECO:0000256" key="2">
    <source>
        <dbReference type="ARBA" id="ARBA00004533"/>
    </source>
</evidence>
<reference evidence="7 8" key="1">
    <citation type="submission" date="2016-10" db="EMBL/GenBank/DDBJ databases">
        <title>Comparative genome analysis of multiple Pseudomonas spp. focuses on biocontrol and plant growth promoting traits.</title>
        <authorList>
            <person name="Tao X.-Y."/>
            <person name="Taylor C.G."/>
        </authorList>
    </citation>
    <scope>NUCLEOTIDE SEQUENCE [LARGE SCALE GENOMIC DNA]</scope>
    <source>
        <strain evidence="7 8">38D4</strain>
    </source>
</reference>
<dbReference type="SMART" id="SM00267">
    <property type="entry name" value="GGDEF"/>
    <property type="match status" value="1"/>
</dbReference>
<evidence type="ECO:0000256" key="1">
    <source>
        <dbReference type="ARBA" id="ARBA00001946"/>
    </source>
</evidence>
<dbReference type="CDD" id="cd12914">
    <property type="entry name" value="PDC1_DGC_like"/>
    <property type="match status" value="1"/>
</dbReference>
<dbReference type="Pfam" id="PF00990">
    <property type="entry name" value="GGDEF"/>
    <property type="match status" value="1"/>
</dbReference>
<dbReference type="Gene3D" id="3.30.70.270">
    <property type="match status" value="1"/>
</dbReference>
<dbReference type="PROSITE" id="PS50887">
    <property type="entry name" value="GGDEF"/>
    <property type="match status" value="1"/>
</dbReference>
<evidence type="ECO:0000259" key="6">
    <source>
        <dbReference type="PROSITE" id="PS50887"/>
    </source>
</evidence>
<evidence type="ECO:0000256" key="3">
    <source>
        <dbReference type="ARBA" id="ARBA00012528"/>
    </source>
</evidence>
<evidence type="ECO:0000313" key="7">
    <source>
        <dbReference type="EMBL" id="RON42354.1"/>
    </source>
</evidence>
<dbReference type="NCBIfam" id="TIGR00254">
    <property type="entry name" value="GGDEF"/>
    <property type="match status" value="1"/>
</dbReference>
<keyword evidence="5" id="KW-0812">Transmembrane</keyword>
<dbReference type="SUPFAM" id="SSF55073">
    <property type="entry name" value="Nucleotide cyclase"/>
    <property type="match status" value="1"/>
</dbReference>
<dbReference type="SUPFAM" id="SSF103190">
    <property type="entry name" value="Sensory domain-like"/>
    <property type="match status" value="1"/>
</dbReference>
<dbReference type="RefSeq" id="WP_123364267.1">
    <property type="nucleotide sequence ID" value="NZ_MOBO01000001.1"/>
</dbReference>
<dbReference type="EMBL" id="MOBO01000001">
    <property type="protein sequence ID" value="RON42354.1"/>
    <property type="molecule type" value="Genomic_DNA"/>
</dbReference>
<feature type="transmembrane region" description="Helical" evidence="5">
    <location>
        <begin position="308"/>
        <end position="329"/>
    </location>
</feature>
<dbReference type="Pfam" id="PF22588">
    <property type="entry name" value="dCache_1_like"/>
    <property type="match status" value="1"/>
</dbReference>
<comment type="cofactor">
    <cofactor evidence="1">
        <name>Mg(2+)</name>
        <dbReference type="ChEBI" id="CHEBI:18420"/>
    </cofactor>
</comment>
<comment type="caution">
    <text evidence="7">The sequence shown here is derived from an EMBL/GenBank/DDBJ whole genome shotgun (WGS) entry which is preliminary data.</text>
</comment>
<sequence length="525" mass="58243">MQQEWLEGPIAEIKDADSRRVEKLEARLKVRSAIVFLMVVCLSLVVVVMWEVWNSRQYRLHDQKIAMSNLTQTLSSQAQASIKQADTVLFGLVERLEIDDMGHAELPRIQRLLSSQRKELPQLHGLFIHDEKGQWVADSNGSIPSNTNYADREYFIYHREHSDRGPHIGPSIRSRSTGDWAIPVSRRINHPDGSFAGVVVASLYLNHFLQLYNSIDIGANGVINLMSADARILVRRPFNEAEVGSSVAQGPVFTQLLPTGPFGTAIVKSHVDGVERVVGFRRVDGYPLVIFAALDKDEALASWWRETLLIAAIVASLLGILGVLGYRLIRLMKQQNHIQNELLGAQDKLIEANRALELLALEDALTGLANRRQFDLFLQAEMGRARRNQETLGLLMIDVDHFKRFNDQYGHLAGDECLRVISTIIQAHIKRPGDLAARYGGEEFAVVLPDTDYVGAFLVAEKIRRAVQQAGIQHDEGTEGMVTVSLGVSAFNPTLGASTDDLIGAADKALYVAKTSGRNMSVIAN</sequence>
<comment type="catalytic activity">
    <reaction evidence="4">
        <text>2 GTP = 3',3'-c-di-GMP + 2 diphosphate</text>
        <dbReference type="Rhea" id="RHEA:24898"/>
        <dbReference type="ChEBI" id="CHEBI:33019"/>
        <dbReference type="ChEBI" id="CHEBI:37565"/>
        <dbReference type="ChEBI" id="CHEBI:58805"/>
        <dbReference type="EC" id="2.7.7.65"/>
    </reaction>
</comment>
<dbReference type="Gene3D" id="3.30.450.20">
    <property type="entry name" value="PAS domain"/>
    <property type="match status" value="2"/>
</dbReference>
<dbReference type="InterPro" id="IPR054327">
    <property type="entry name" value="His-kinase-like_sensor"/>
</dbReference>
<dbReference type="InterPro" id="IPR043128">
    <property type="entry name" value="Rev_trsase/Diguanyl_cyclase"/>
</dbReference>
<keyword evidence="5" id="KW-0472">Membrane</keyword>
<dbReference type="Proteomes" id="UP000286351">
    <property type="component" value="Unassembled WGS sequence"/>
</dbReference>
<dbReference type="AlphaFoldDB" id="A0A423JXE8"/>